<evidence type="ECO:0000259" key="8">
    <source>
        <dbReference type="PROSITE" id="PS51635"/>
    </source>
</evidence>
<evidence type="ECO:0000256" key="7">
    <source>
        <dbReference type="SAM" id="SignalP"/>
    </source>
</evidence>
<dbReference type="InterPro" id="IPR050301">
    <property type="entry name" value="NTE"/>
</dbReference>
<evidence type="ECO:0000256" key="2">
    <source>
        <dbReference type="ARBA" id="ARBA00022801"/>
    </source>
</evidence>
<dbReference type="GO" id="GO:0019867">
    <property type="term" value="C:outer membrane"/>
    <property type="evidence" value="ECO:0007669"/>
    <property type="project" value="InterPro"/>
</dbReference>
<sequence length="728" mass="79285">MRRAFATLCLVAAFGAAADDGSRPRIGLVLAGGGAKGSAHIGVLQVLEELRVPIAAIAGTSMGALVGGGYASGLTAAEMDEAVTSVDWNQLFDDDPPRAEWPMRRKEESLRPTFGFSIGRRDGKFRLPKGAISGQEVLLYLSQLTNGAEGVEHFDQLPIPFRAVATDLETGEMVVLDQGPLPLAMRASMAVPGVFAPLETDGRIYVDGGLVRNLPVDIARAMGVDRLIVVKLDSDPPTREQLSTVLGSIGQMINFVFAQNEERSLTEIDPRRDILVRPQLGDIGSGDFNRGREAIATGVEAARRVSDQLACLGVSPEEYAAWRRSVERRRQPVERIDEVRVVGLERVGADLFEPIVERHRGKPLDRSQLESDLNRLYGRGDFERINYRIEREDGRNLLIVDAVEKAWGPGYLSFGLGLTSDFEGDNRFGLRATYRQTWINTLGGEWLSTINLGNEPQLFSEFYQPFNDARSIFVAPYIDLGKLPLSVFLGGDRVARYDVARYRIGLDLGATLGRFAELRLGLMAGQVDASVDTGSPLVPEVQNNETGLRGRLLYDTRDSGGLARSGDFVEASLFAPLESLGADEQYFRTEIKAGTAVSQGPNTLTLNLRGGTAFGDAMPYYDQFPLGGFLKLSGYANEQFRGNDYAFGSLMVQHQLATLTPPLGKGLYVGGSLEVGRQWDVVDELNPSETRYGSSLFFGADTWLGPFFLGFGLSGEGDTSGYVILGKP</sequence>
<protein>
    <submittedName>
        <fullName evidence="9">Patatin</fullName>
    </submittedName>
</protein>
<feature type="signal peptide" evidence="7">
    <location>
        <begin position="1"/>
        <end position="18"/>
    </location>
</feature>
<accession>A0AAJ0U5X0</accession>
<dbReference type="Proteomes" id="UP001296776">
    <property type="component" value="Unassembled WGS sequence"/>
</dbReference>
<proteinExistence type="predicted"/>
<dbReference type="AlphaFoldDB" id="A0AAJ0U5X0"/>
<dbReference type="Gene3D" id="3.10.20.310">
    <property type="entry name" value="membrane protein fhac"/>
    <property type="match status" value="1"/>
</dbReference>
<keyword evidence="4 6" id="KW-0443">Lipid metabolism</keyword>
<dbReference type="CDD" id="cd07205">
    <property type="entry name" value="Pat_PNPLA6_PNPLA7_NTE1_like"/>
    <property type="match status" value="1"/>
</dbReference>
<dbReference type="Gene3D" id="3.40.1090.10">
    <property type="entry name" value="Cytosolic phospholipase A2 catalytic domain"/>
    <property type="match status" value="2"/>
</dbReference>
<dbReference type="InterPro" id="IPR016035">
    <property type="entry name" value="Acyl_Trfase/lysoPLipase"/>
</dbReference>
<feature type="chain" id="PRO_5042512678" evidence="7">
    <location>
        <begin position="19"/>
        <end position="728"/>
    </location>
</feature>
<gene>
    <name evidence="9" type="ORF">CKO40_15155</name>
</gene>
<evidence type="ECO:0000313" key="10">
    <source>
        <dbReference type="Proteomes" id="UP001296776"/>
    </source>
</evidence>
<evidence type="ECO:0000256" key="6">
    <source>
        <dbReference type="PROSITE-ProRule" id="PRU01161"/>
    </source>
</evidence>
<feature type="active site" description="Nucleophile" evidence="6">
    <location>
        <position position="61"/>
    </location>
</feature>
<evidence type="ECO:0000256" key="1">
    <source>
        <dbReference type="ARBA" id="ARBA00004370"/>
    </source>
</evidence>
<dbReference type="InterPro" id="IPR000184">
    <property type="entry name" value="Bac_surfAg_D15"/>
</dbReference>
<evidence type="ECO:0000313" key="9">
    <source>
        <dbReference type="EMBL" id="MBK1705856.1"/>
    </source>
</evidence>
<reference evidence="9" key="1">
    <citation type="submission" date="2017-08" db="EMBL/GenBank/DDBJ databases">
        <authorList>
            <person name="Imhoff J.F."/>
            <person name="Rahn T."/>
            <person name="Kuenzel S."/>
            <person name="Neulinger S.C."/>
        </authorList>
    </citation>
    <scope>NUCLEOTIDE SEQUENCE</scope>
    <source>
        <strain evidence="9">DSM 11080</strain>
    </source>
</reference>
<name>A0AAJ0U5X0_9GAMM</name>
<evidence type="ECO:0000256" key="5">
    <source>
        <dbReference type="ARBA" id="ARBA00023136"/>
    </source>
</evidence>
<dbReference type="RefSeq" id="WP_200347110.1">
    <property type="nucleotide sequence ID" value="NZ_NRSJ01000029.1"/>
</dbReference>
<dbReference type="GO" id="GO:0016042">
    <property type="term" value="P:lipid catabolic process"/>
    <property type="evidence" value="ECO:0007669"/>
    <property type="project" value="UniProtKB-UniRule"/>
</dbReference>
<feature type="short sequence motif" description="DGA/G" evidence="6">
    <location>
        <begin position="207"/>
        <end position="209"/>
    </location>
</feature>
<comment type="subcellular location">
    <subcellularLocation>
        <location evidence="1">Membrane</location>
    </subcellularLocation>
</comment>
<dbReference type="Pfam" id="PF01103">
    <property type="entry name" value="Omp85"/>
    <property type="match status" value="1"/>
</dbReference>
<dbReference type="Pfam" id="PF01734">
    <property type="entry name" value="Patatin"/>
    <property type="match status" value="1"/>
</dbReference>
<dbReference type="PANTHER" id="PTHR14226:SF29">
    <property type="entry name" value="NEUROPATHY TARGET ESTERASE SWS"/>
    <property type="match status" value="1"/>
</dbReference>
<evidence type="ECO:0000256" key="4">
    <source>
        <dbReference type="ARBA" id="ARBA00023098"/>
    </source>
</evidence>
<comment type="caution">
    <text evidence="9">The sequence shown here is derived from an EMBL/GenBank/DDBJ whole genome shotgun (WGS) entry which is preliminary data.</text>
</comment>
<dbReference type="InterPro" id="IPR002641">
    <property type="entry name" value="PNPLA_dom"/>
</dbReference>
<keyword evidence="3 6" id="KW-0442">Lipid degradation</keyword>
<feature type="short sequence motif" description="GXSXG" evidence="6">
    <location>
        <begin position="59"/>
        <end position="63"/>
    </location>
</feature>
<reference evidence="9" key="2">
    <citation type="journal article" date="2020" name="Microorganisms">
        <title>Osmotic Adaptation and Compatible Solute Biosynthesis of Phototrophic Bacteria as Revealed from Genome Analyses.</title>
        <authorList>
            <person name="Imhoff J.F."/>
            <person name="Rahn T."/>
            <person name="Kunzel S."/>
            <person name="Keller A."/>
            <person name="Neulinger S.C."/>
        </authorList>
    </citation>
    <scope>NUCLEOTIDE SEQUENCE</scope>
    <source>
        <strain evidence="9">DSM 11080</strain>
    </source>
</reference>
<dbReference type="SUPFAM" id="SSF52151">
    <property type="entry name" value="FabD/lysophospholipase-like"/>
    <property type="match status" value="1"/>
</dbReference>
<keyword evidence="7" id="KW-0732">Signal</keyword>
<dbReference type="PROSITE" id="PS51635">
    <property type="entry name" value="PNPLA"/>
    <property type="match status" value="1"/>
</dbReference>
<organism evidence="9 10">
    <name type="scientific">Halochromatium glycolicum</name>
    <dbReference type="NCBI Taxonomy" id="85075"/>
    <lineage>
        <taxon>Bacteria</taxon>
        <taxon>Pseudomonadati</taxon>
        <taxon>Pseudomonadota</taxon>
        <taxon>Gammaproteobacteria</taxon>
        <taxon>Chromatiales</taxon>
        <taxon>Chromatiaceae</taxon>
        <taxon>Halochromatium</taxon>
    </lineage>
</organism>
<evidence type="ECO:0000256" key="3">
    <source>
        <dbReference type="ARBA" id="ARBA00022963"/>
    </source>
</evidence>
<dbReference type="GO" id="GO:0016787">
    <property type="term" value="F:hydrolase activity"/>
    <property type="evidence" value="ECO:0007669"/>
    <property type="project" value="UniProtKB-UniRule"/>
</dbReference>
<dbReference type="PANTHER" id="PTHR14226">
    <property type="entry name" value="NEUROPATHY TARGET ESTERASE/SWISS CHEESE D.MELANOGASTER"/>
    <property type="match status" value="1"/>
</dbReference>
<feature type="short sequence motif" description="GXGXXG" evidence="6">
    <location>
        <begin position="32"/>
        <end position="37"/>
    </location>
</feature>
<dbReference type="Gene3D" id="2.40.160.50">
    <property type="entry name" value="membrane protein fhac: a member of the omp85/tpsb transporter family"/>
    <property type="match status" value="1"/>
</dbReference>
<keyword evidence="5" id="KW-0472">Membrane</keyword>
<feature type="active site" description="Proton acceptor" evidence="6">
    <location>
        <position position="207"/>
    </location>
</feature>
<dbReference type="EMBL" id="NRSJ01000029">
    <property type="protein sequence ID" value="MBK1705856.1"/>
    <property type="molecule type" value="Genomic_DNA"/>
</dbReference>
<keyword evidence="2 6" id="KW-0378">Hydrolase</keyword>
<keyword evidence="10" id="KW-1185">Reference proteome</keyword>
<feature type="domain" description="PNPLA" evidence="8">
    <location>
        <begin position="28"/>
        <end position="220"/>
    </location>
</feature>